<evidence type="ECO:0000256" key="2">
    <source>
        <dbReference type="SAM" id="MobiDB-lite"/>
    </source>
</evidence>
<sequence length="635" mass="71086">MAHLLGHRGCMESLRADLRDLQAAIADVCSRAGAVRFPSWKFPDKVSCDLDIPVLLQRYRHSDSEPEFSQHAHVVLLELVIDRLLLLLQSFTGYAETVLSGRAVPRPRGLGPCMSAGLTARTFWSTMLKLGAFCQQLWDEEDSRREIPTQQSAPPSAPQAGKYQKEHLKRVLPDVLESGTAPEAAQSISMCPCPSVHVLDSSGSSQPRAGPSQAQSTCSVPTQTPGPPLGSCDTCSSAQASLYKVGRAITSICQSQNIPSAVSKFQELLEDSTGRRNLSAADMSYWASEQSKDLSRINKHLQGLLQQVNPLKAELQEMGKQKRKLLRQVEDFSRKLQAEKDTQAEQQRKAEQSLKAKDKEHSEAVARLERDKDDLQRGRELLDHSDCVFPELSKTTLLEEMRTTMVARSQVLELEEKVQVLTGQRDRLEQELSATSIQLEKEKVRVESMLQHEESLQAKQRTLLQQLDSLDQEREELQASLGEAEEDKARLEEQLEQSQEQSGKQLQAQQELQANISRLEEQAQELRERERLLVFFPDLHTPTEMQFESSGNLTEDMESQLQANNIRIKVLEQENAQLEALLAKVKAAAEQGVLKLVPQAQLGSQLHREASRQESGSLLETHLSPSWPWHGATPP</sequence>
<evidence type="ECO:0000313" key="4">
    <source>
        <dbReference type="Proteomes" id="UP000558509"/>
    </source>
</evidence>
<feature type="non-terminal residue" evidence="3">
    <location>
        <position position="635"/>
    </location>
</feature>
<dbReference type="AlphaFoldDB" id="A0A7K7Z2Y5"/>
<feature type="region of interest" description="Disordered" evidence="2">
    <location>
        <begin position="603"/>
        <end position="635"/>
    </location>
</feature>
<feature type="compositionally biased region" description="Low complexity" evidence="2">
    <location>
        <begin position="150"/>
        <end position="160"/>
    </location>
</feature>
<proteinExistence type="predicted"/>
<protein>
    <submittedName>
        <fullName evidence="3">CC157 protein</fullName>
    </submittedName>
</protein>
<dbReference type="Proteomes" id="UP000558509">
    <property type="component" value="Unassembled WGS sequence"/>
</dbReference>
<comment type="caution">
    <text evidence="3">The sequence shown here is derived from an EMBL/GenBank/DDBJ whole genome shotgun (WGS) entry which is preliminary data.</text>
</comment>
<feature type="region of interest" description="Disordered" evidence="2">
    <location>
        <begin position="337"/>
        <end position="371"/>
    </location>
</feature>
<feature type="compositionally biased region" description="Low complexity" evidence="2">
    <location>
        <begin position="496"/>
        <end position="509"/>
    </location>
</feature>
<name>A0A7K7Z2Y5_THRLU</name>
<reference evidence="3 4" key="1">
    <citation type="submission" date="2019-09" db="EMBL/GenBank/DDBJ databases">
        <title>Bird 10,000 Genomes (B10K) Project - Family phase.</title>
        <authorList>
            <person name="Zhang G."/>
        </authorList>
    </citation>
    <scope>NUCLEOTIDE SEQUENCE [LARGE SCALE GENOMIC DNA]</scope>
    <source>
        <strain evidence="3">B10K-DU-001-68</strain>
        <tissue evidence="3">Muscle</tissue>
    </source>
</reference>
<keyword evidence="1" id="KW-0175">Coiled coil</keyword>
<feature type="coiled-coil region" evidence="1">
    <location>
        <begin position="554"/>
        <end position="591"/>
    </location>
</feature>
<dbReference type="EMBL" id="VZTB01017810">
    <property type="protein sequence ID" value="NXA84384.1"/>
    <property type="molecule type" value="Genomic_DNA"/>
</dbReference>
<feature type="non-terminal residue" evidence="3">
    <location>
        <position position="1"/>
    </location>
</feature>
<feature type="region of interest" description="Disordered" evidence="2">
    <location>
        <begin position="474"/>
        <end position="509"/>
    </location>
</feature>
<feature type="region of interest" description="Disordered" evidence="2">
    <location>
        <begin position="199"/>
        <end position="231"/>
    </location>
</feature>
<evidence type="ECO:0000256" key="1">
    <source>
        <dbReference type="SAM" id="Coils"/>
    </source>
</evidence>
<dbReference type="PANTHER" id="PTHR43696">
    <property type="entry name" value="COILED-COIL DOMAIN-CONTAINING PROTEIN 157"/>
    <property type="match status" value="1"/>
</dbReference>
<organism evidence="3 4">
    <name type="scientific">Thryothorus ludovicianus</name>
    <name type="common">Carolina wren</name>
    <name type="synonym">Sylvia ludoviciana</name>
    <dbReference type="NCBI Taxonomy" id="74200"/>
    <lineage>
        <taxon>Eukaryota</taxon>
        <taxon>Metazoa</taxon>
        <taxon>Chordata</taxon>
        <taxon>Craniata</taxon>
        <taxon>Vertebrata</taxon>
        <taxon>Euteleostomi</taxon>
        <taxon>Archelosauria</taxon>
        <taxon>Archosauria</taxon>
        <taxon>Dinosauria</taxon>
        <taxon>Saurischia</taxon>
        <taxon>Theropoda</taxon>
        <taxon>Coelurosauria</taxon>
        <taxon>Aves</taxon>
        <taxon>Neognathae</taxon>
        <taxon>Neoaves</taxon>
        <taxon>Telluraves</taxon>
        <taxon>Australaves</taxon>
        <taxon>Passeriformes</taxon>
        <taxon>Certhiidae</taxon>
        <taxon>Troglodytinae</taxon>
        <taxon>Thryothorus</taxon>
    </lineage>
</organism>
<dbReference type="PANTHER" id="PTHR43696:SF9">
    <property type="entry name" value="COILED-COIL DOMAIN-CONTAINING PROTEIN 157"/>
    <property type="match status" value="1"/>
</dbReference>
<dbReference type="InterPro" id="IPR029681">
    <property type="entry name" value="CCDC157"/>
</dbReference>
<accession>A0A7K7Z2Y5</accession>
<feature type="region of interest" description="Disordered" evidence="2">
    <location>
        <begin position="143"/>
        <end position="164"/>
    </location>
</feature>
<keyword evidence="4" id="KW-1185">Reference proteome</keyword>
<gene>
    <name evidence="3" type="primary">Ccdc157</name>
    <name evidence="3" type="ORF">THRLUD_R11994</name>
</gene>
<evidence type="ECO:0000313" key="3">
    <source>
        <dbReference type="EMBL" id="NXA84384.1"/>
    </source>
</evidence>
<feature type="compositionally biased region" description="Polar residues" evidence="2">
    <location>
        <begin position="201"/>
        <end position="223"/>
    </location>
</feature>